<dbReference type="Proteomes" id="UP000004567">
    <property type="component" value="Unassembled WGS sequence"/>
</dbReference>
<proteinExistence type="predicted"/>
<dbReference type="SUPFAM" id="SSF51658">
    <property type="entry name" value="Xylose isomerase-like"/>
    <property type="match status" value="1"/>
</dbReference>
<sequence length="272" mass="30944">MFMLLGLKASSDWGQIKDRLQYHPDVFEFFTDVPDFTSQGIQHLRQAIEYVQDQGVTNIVLHQPMNFKGYHSELIVPEQQFPELHEFVMTTAHQLIDLAIATDSQCLIHGSYDGEHGFKAMLSAYGSLQNAQAACYHRLDQLKKLGSDHVMFENSISPVFAYGDPQVENEIIRHQFRLVADVSHIFISLHGDNERLVASLRHLKNNIYHYHLVDSLGQTHDSLPIGTGKIDWPSVIPLLNPSATTIYEINLKNQLDCQEQLASHQYLSTLGY</sequence>
<dbReference type="STRING" id="1144300.PS3_21491"/>
<evidence type="ECO:0000259" key="1">
    <source>
        <dbReference type="Pfam" id="PF01261"/>
    </source>
</evidence>
<evidence type="ECO:0000313" key="3">
    <source>
        <dbReference type="Proteomes" id="UP000004567"/>
    </source>
</evidence>
<reference evidence="2 3" key="1">
    <citation type="journal article" date="2013" name="Genome Announc.">
        <title>Genome Sequence of Lactobacillus gastricus PS3, a Strain Isolated from Human Milk.</title>
        <authorList>
            <person name="Martin V."/>
            <person name="Cardenas N."/>
            <person name="Jimenez E."/>
            <person name="Maldonado A."/>
            <person name="Rodriguez J.M."/>
            <person name="Fernandez L."/>
        </authorList>
    </citation>
    <scope>NUCLEOTIDE SEQUENCE [LARGE SCALE GENOMIC DNA]</scope>
    <source>
        <strain evidence="2 3">PS3</strain>
    </source>
</reference>
<evidence type="ECO:0000313" key="2">
    <source>
        <dbReference type="EMBL" id="EHS85383.1"/>
    </source>
</evidence>
<dbReference type="PATRIC" id="fig|1144300.3.peg.1495"/>
<dbReference type="InterPro" id="IPR036237">
    <property type="entry name" value="Xyl_isomerase-like_sf"/>
</dbReference>
<dbReference type="AlphaFoldDB" id="H4GKG9"/>
<dbReference type="RefSeq" id="WP_007122551.1">
    <property type="nucleotide sequence ID" value="NZ_AICN01000067.1"/>
</dbReference>
<dbReference type="EMBL" id="AICN01000067">
    <property type="protein sequence ID" value="EHS85383.1"/>
    <property type="molecule type" value="Genomic_DNA"/>
</dbReference>
<feature type="domain" description="Xylose isomerase-like TIM barrel" evidence="1">
    <location>
        <begin position="27"/>
        <end position="240"/>
    </location>
</feature>
<organism evidence="2 3">
    <name type="scientific">Limosilactobacillus gastricus PS3</name>
    <dbReference type="NCBI Taxonomy" id="1144300"/>
    <lineage>
        <taxon>Bacteria</taxon>
        <taxon>Bacillati</taxon>
        <taxon>Bacillota</taxon>
        <taxon>Bacilli</taxon>
        <taxon>Lactobacillales</taxon>
        <taxon>Lactobacillaceae</taxon>
        <taxon>Limosilactobacillus</taxon>
    </lineage>
</organism>
<dbReference type="Pfam" id="PF01261">
    <property type="entry name" value="AP_endonuc_2"/>
    <property type="match status" value="1"/>
</dbReference>
<comment type="caution">
    <text evidence="2">The sequence shown here is derived from an EMBL/GenBank/DDBJ whole genome shotgun (WGS) entry which is preliminary data.</text>
</comment>
<accession>H4GKG9</accession>
<protein>
    <recommendedName>
        <fullName evidence="1">Xylose isomerase-like TIM barrel domain-containing protein</fullName>
    </recommendedName>
</protein>
<name>H4GKG9_9LACO</name>
<dbReference type="InterPro" id="IPR013022">
    <property type="entry name" value="Xyl_isomerase-like_TIM-brl"/>
</dbReference>
<dbReference type="Gene3D" id="3.20.20.150">
    <property type="entry name" value="Divalent-metal-dependent TIM barrel enzymes"/>
    <property type="match status" value="1"/>
</dbReference>
<gene>
    <name evidence="2" type="ORF">PS3_21491</name>
</gene>